<dbReference type="GeneID" id="8629176"/>
<protein>
    <submittedName>
        <fullName evidence="1">Uncharacterized protein</fullName>
    </submittedName>
</protein>
<comment type="caution">
    <text evidence="1">The sequence shown here is derived from an EMBL/GenBank/DDBJ whole genome shotgun (WGS) entry which is preliminary data.</text>
</comment>
<dbReference type="InterPro" id="IPR040328">
    <property type="entry name" value="DDB_G0279899-like"/>
</dbReference>
<keyword evidence="2" id="KW-1185">Reference proteome</keyword>
<accession>Q54BX8</accession>
<dbReference type="PaxDb" id="44689-DDB0191893"/>
<proteinExistence type="predicted"/>
<dbReference type="KEGG" id="ddi:DDB_G0293352"/>
<dbReference type="RefSeq" id="XP_629178.1">
    <property type="nucleotide sequence ID" value="XM_629176.1"/>
</dbReference>
<name>Q54BX8_DICDI</name>
<dbReference type="AlphaFoldDB" id="Q54BX8"/>
<dbReference type="InParanoid" id="Q54BX8"/>
<dbReference type="PANTHER" id="PTHR31768">
    <property type="entry name" value="B BOX-TYPE DOMAIN-CONTAINING PROTEIN"/>
    <property type="match status" value="1"/>
</dbReference>
<dbReference type="EMBL" id="AAFI02000203">
    <property type="protein sequence ID" value="EAL60765.1"/>
    <property type="molecule type" value="Genomic_DNA"/>
</dbReference>
<reference evidence="1 2" key="1">
    <citation type="journal article" date="2005" name="Nature">
        <title>The genome of the social amoeba Dictyostelium discoideum.</title>
        <authorList>
            <consortium name="The Dictyostelium discoideum Sequencing Consortium"/>
            <person name="Eichinger L."/>
            <person name="Pachebat J.A."/>
            <person name="Glockner G."/>
            <person name="Rajandream M.A."/>
            <person name="Sucgang R."/>
            <person name="Berriman M."/>
            <person name="Song J."/>
            <person name="Olsen R."/>
            <person name="Szafranski K."/>
            <person name="Xu Q."/>
            <person name="Tunggal B."/>
            <person name="Kummerfeld S."/>
            <person name="Madera M."/>
            <person name="Konfortov B.A."/>
            <person name="Rivero F."/>
            <person name="Bankier A.T."/>
            <person name="Lehmann R."/>
            <person name="Hamlin N."/>
            <person name="Davies R."/>
            <person name="Gaudet P."/>
            <person name="Fey P."/>
            <person name="Pilcher K."/>
            <person name="Chen G."/>
            <person name="Saunders D."/>
            <person name="Sodergren E."/>
            <person name="Davis P."/>
            <person name="Kerhornou A."/>
            <person name="Nie X."/>
            <person name="Hall N."/>
            <person name="Anjard C."/>
            <person name="Hemphill L."/>
            <person name="Bason N."/>
            <person name="Farbrother P."/>
            <person name="Desany B."/>
            <person name="Just E."/>
            <person name="Morio T."/>
            <person name="Rost R."/>
            <person name="Churcher C."/>
            <person name="Cooper J."/>
            <person name="Haydock S."/>
            <person name="van Driessche N."/>
            <person name="Cronin A."/>
            <person name="Goodhead I."/>
            <person name="Muzny D."/>
            <person name="Mourier T."/>
            <person name="Pain A."/>
            <person name="Lu M."/>
            <person name="Harper D."/>
            <person name="Lindsay R."/>
            <person name="Hauser H."/>
            <person name="James K."/>
            <person name="Quiles M."/>
            <person name="Madan Babu M."/>
            <person name="Saito T."/>
            <person name="Buchrieser C."/>
            <person name="Wardroper A."/>
            <person name="Felder M."/>
            <person name="Thangavelu M."/>
            <person name="Johnson D."/>
            <person name="Knights A."/>
            <person name="Loulseged H."/>
            <person name="Mungall K."/>
            <person name="Oliver K."/>
            <person name="Price C."/>
            <person name="Quail M.A."/>
            <person name="Urushihara H."/>
            <person name="Hernandez J."/>
            <person name="Rabbinowitsch E."/>
            <person name="Steffen D."/>
            <person name="Sanders M."/>
            <person name="Ma J."/>
            <person name="Kohara Y."/>
            <person name="Sharp S."/>
            <person name="Simmonds M."/>
            <person name="Spiegler S."/>
            <person name="Tivey A."/>
            <person name="Sugano S."/>
            <person name="White B."/>
            <person name="Walker D."/>
            <person name="Woodward J."/>
            <person name="Winckler T."/>
            <person name="Tanaka Y."/>
            <person name="Shaulsky G."/>
            <person name="Schleicher M."/>
            <person name="Weinstock G."/>
            <person name="Rosenthal A."/>
            <person name="Cox E.C."/>
            <person name="Chisholm R.L."/>
            <person name="Gibbs R."/>
            <person name="Loomis W.F."/>
            <person name="Platzer M."/>
            <person name="Kay R.R."/>
            <person name="Williams J."/>
            <person name="Dear P.H."/>
            <person name="Noegel A.A."/>
            <person name="Barrell B."/>
            <person name="Kuspa A."/>
        </authorList>
    </citation>
    <scope>NUCLEOTIDE SEQUENCE [LARGE SCALE GENOMIC DNA]</scope>
    <source>
        <strain evidence="1 2">AX4</strain>
    </source>
</reference>
<dbReference type="Pfam" id="PF05725">
    <property type="entry name" value="FNIP"/>
    <property type="match status" value="1"/>
</dbReference>
<dbReference type="VEuPathDB" id="AmoebaDB:DDB_G0293352"/>
<evidence type="ECO:0000313" key="2">
    <source>
        <dbReference type="Proteomes" id="UP000002195"/>
    </source>
</evidence>
<gene>
    <name evidence="1" type="ORF">DDB_G0293352</name>
</gene>
<organism evidence="1 2">
    <name type="scientific">Dictyostelium discoideum</name>
    <name type="common">Social amoeba</name>
    <dbReference type="NCBI Taxonomy" id="44689"/>
    <lineage>
        <taxon>Eukaryota</taxon>
        <taxon>Amoebozoa</taxon>
        <taxon>Evosea</taxon>
        <taxon>Eumycetozoa</taxon>
        <taxon>Dictyostelia</taxon>
        <taxon>Dictyosteliales</taxon>
        <taxon>Dictyosteliaceae</taxon>
        <taxon>Dictyostelium</taxon>
    </lineage>
</organism>
<dbReference type="Proteomes" id="UP000002195">
    <property type="component" value="Unassembled WGS sequence"/>
</dbReference>
<sequence>MEHHSKDPNLRSKFPFYLNSSVYKVLNGTTHVAIAPSTKTIKTGSIPTSVQALLLLDGFNVELTEGMLPQSIISIDITRASDIFYIDKSSSGRSNFNINNLLDSIPSTHDTDKGELSHVNKKAMVSSVQLLIQSN</sequence>
<dbReference type="HOGENOM" id="CLU_1889670_0_0_1"/>
<dbReference type="PANTHER" id="PTHR31768:SF3">
    <property type="entry name" value="B BOX-TYPE DOMAIN-CONTAINING PROTEIN-RELATED"/>
    <property type="match status" value="1"/>
</dbReference>
<dbReference type="InterPro" id="IPR008615">
    <property type="entry name" value="FNIP"/>
</dbReference>
<evidence type="ECO:0000313" key="1">
    <source>
        <dbReference type="EMBL" id="EAL60765.1"/>
    </source>
</evidence>